<gene>
    <name evidence="1" type="ORF">ACFSVN_10320</name>
</gene>
<sequence length="261" mass="29779">MIPSIKHPQRLLLSIFLCFFLIQCSDSSKPEIAVPAEQGEQTGKTAPGRILDEIPPHIQEVENLTIFPGDSAPLYSIELIPEQTFGETGEPYFVKISGSVVDDQERVIIWSVDSNYEQILYVYNADGSYHDQLGRRGRGPGEYETMVGLQAKAGKVFVLDYSSQRLNEYSTEDYSFHRSILIETWKIDENRIWVAVPVGTDSDTYEWWILQESGELLAKLKLPRDQPIYDIKDGHLYSKGTNEETGDEFVVKYRIELYKGN</sequence>
<accession>A0ABW5JL68</accession>
<dbReference type="InterPro" id="IPR011042">
    <property type="entry name" value="6-blade_b-propeller_TolB-like"/>
</dbReference>
<dbReference type="Gene3D" id="2.120.10.30">
    <property type="entry name" value="TolB, C-terminal domain"/>
    <property type="match status" value="1"/>
</dbReference>
<dbReference type="Pfam" id="PF17170">
    <property type="entry name" value="DUF5128"/>
    <property type="match status" value="1"/>
</dbReference>
<dbReference type="RefSeq" id="WP_390302008.1">
    <property type="nucleotide sequence ID" value="NZ_JBHULI010000024.1"/>
</dbReference>
<evidence type="ECO:0000313" key="1">
    <source>
        <dbReference type="EMBL" id="MFD2532841.1"/>
    </source>
</evidence>
<name>A0ABW5JL68_9BACT</name>
<keyword evidence="2" id="KW-1185">Reference proteome</keyword>
<organism evidence="1 2">
    <name type="scientific">Gracilimonas halophila</name>
    <dbReference type="NCBI Taxonomy" id="1834464"/>
    <lineage>
        <taxon>Bacteria</taxon>
        <taxon>Pseudomonadati</taxon>
        <taxon>Balneolota</taxon>
        <taxon>Balneolia</taxon>
        <taxon>Balneolales</taxon>
        <taxon>Balneolaceae</taxon>
        <taxon>Gracilimonas</taxon>
    </lineage>
</organism>
<comment type="caution">
    <text evidence="1">The sequence shown here is derived from an EMBL/GenBank/DDBJ whole genome shotgun (WGS) entry which is preliminary data.</text>
</comment>
<dbReference type="EMBL" id="JBHULI010000024">
    <property type="protein sequence ID" value="MFD2532841.1"/>
    <property type="molecule type" value="Genomic_DNA"/>
</dbReference>
<protein>
    <submittedName>
        <fullName evidence="1">6-bladed beta-propeller</fullName>
    </submittedName>
</protein>
<reference evidence="2" key="1">
    <citation type="journal article" date="2019" name="Int. J. Syst. Evol. Microbiol.">
        <title>The Global Catalogue of Microorganisms (GCM) 10K type strain sequencing project: providing services to taxonomists for standard genome sequencing and annotation.</title>
        <authorList>
            <consortium name="The Broad Institute Genomics Platform"/>
            <consortium name="The Broad Institute Genome Sequencing Center for Infectious Disease"/>
            <person name="Wu L."/>
            <person name="Ma J."/>
        </authorList>
    </citation>
    <scope>NUCLEOTIDE SEQUENCE [LARGE SCALE GENOMIC DNA]</scope>
    <source>
        <strain evidence="2">KCTC 52042</strain>
    </source>
</reference>
<evidence type="ECO:0000313" key="2">
    <source>
        <dbReference type="Proteomes" id="UP001597460"/>
    </source>
</evidence>
<proteinExistence type="predicted"/>
<dbReference type="Proteomes" id="UP001597460">
    <property type="component" value="Unassembled WGS sequence"/>
</dbReference>